<evidence type="ECO:0000256" key="8">
    <source>
        <dbReference type="SAM" id="Phobius"/>
    </source>
</evidence>
<organism evidence="9 10">
    <name type="scientific">Victivallis lenta</name>
    <dbReference type="NCBI Taxonomy" id="2606640"/>
    <lineage>
        <taxon>Bacteria</taxon>
        <taxon>Pseudomonadati</taxon>
        <taxon>Lentisphaerota</taxon>
        <taxon>Lentisphaeria</taxon>
        <taxon>Victivallales</taxon>
        <taxon>Victivallaceae</taxon>
        <taxon>Victivallis</taxon>
    </lineage>
</organism>
<protein>
    <submittedName>
        <fullName evidence="9">Biopolymer transporter ExbD</fullName>
    </submittedName>
</protein>
<sequence length="155" mass="17312">MNNPSIGDRRYKPRLRPKSGWPELTALIDVMFLVMLFLFLSSSFVRVSGIRVNPPRVRPSSVADLEKFVVTIARNSEGGRLLYFNDRPVTLESLKQQFNEVHGRSRNATIIILADQGVTLEQSAEVMALAEAAELASFLVTSAPDTRPETVFGQY</sequence>
<evidence type="ECO:0000256" key="5">
    <source>
        <dbReference type="ARBA" id="ARBA00022989"/>
    </source>
</evidence>
<evidence type="ECO:0000313" key="9">
    <source>
        <dbReference type="EMBL" id="MST96290.1"/>
    </source>
</evidence>
<dbReference type="GO" id="GO:0005886">
    <property type="term" value="C:plasma membrane"/>
    <property type="evidence" value="ECO:0007669"/>
    <property type="project" value="UniProtKB-SubCell"/>
</dbReference>
<dbReference type="Proteomes" id="UP000435649">
    <property type="component" value="Unassembled WGS sequence"/>
</dbReference>
<dbReference type="EMBL" id="VUNS01000003">
    <property type="protein sequence ID" value="MST96290.1"/>
    <property type="molecule type" value="Genomic_DNA"/>
</dbReference>
<keyword evidence="7" id="KW-0653">Protein transport</keyword>
<evidence type="ECO:0000256" key="7">
    <source>
        <dbReference type="RuleBase" id="RU003879"/>
    </source>
</evidence>
<feature type="transmembrane region" description="Helical" evidence="8">
    <location>
        <begin position="21"/>
        <end position="40"/>
    </location>
</feature>
<accession>A0A844FYA5</accession>
<dbReference type="PANTHER" id="PTHR30558">
    <property type="entry name" value="EXBD MEMBRANE COMPONENT OF PMF-DRIVEN MACROMOLECULE IMPORT SYSTEM"/>
    <property type="match status" value="1"/>
</dbReference>
<evidence type="ECO:0000313" key="10">
    <source>
        <dbReference type="Proteomes" id="UP000435649"/>
    </source>
</evidence>
<keyword evidence="3" id="KW-1003">Cell membrane</keyword>
<dbReference type="InterPro" id="IPR003400">
    <property type="entry name" value="ExbD"/>
</dbReference>
<keyword evidence="7" id="KW-0813">Transport</keyword>
<name>A0A844FYA5_9BACT</name>
<evidence type="ECO:0000256" key="4">
    <source>
        <dbReference type="ARBA" id="ARBA00022692"/>
    </source>
</evidence>
<evidence type="ECO:0000256" key="3">
    <source>
        <dbReference type="ARBA" id="ARBA00022475"/>
    </source>
</evidence>
<comment type="similarity">
    <text evidence="2 7">Belongs to the ExbD/TolR family.</text>
</comment>
<dbReference type="GO" id="GO:0015031">
    <property type="term" value="P:protein transport"/>
    <property type="evidence" value="ECO:0007669"/>
    <property type="project" value="UniProtKB-KW"/>
</dbReference>
<gene>
    <name evidence="9" type="ORF">FYJ85_04410</name>
</gene>
<proteinExistence type="inferred from homology"/>
<comment type="subcellular location">
    <subcellularLocation>
        <location evidence="1">Cell membrane</location>
        <topology evidence="1">Single-pass membrane protein</topology>
    </subcellularLocation>
    <subcellularLocation>
        <location evidence="7">Cell membrane</location>
        <topology evidence="7">Single-pass type II membrane protein</topology>
    </subcellularLocation>
</comment>
<reference evidence="9 10" key="1">
    <citation type="submission" date="2019-08" db="EMBL/GenBank/DDBJ databases">
        <title>In-depth cultivation of the pig gut microbiome towards novel bacterial diversity and tailored functional studies.</title>
        <authorList>
            <person name="Wylensek D."/>
            <person name="Hitch T.C.A."/>
            <person name="Clavel T."/>
        </authorList>
    </citation>
    <scope>NUCLEOTIDE SEQUENCE [LARGE SCALE GENOMIC DNA]</scope>
    <source>
        <strain evidence="9 10">BBE-744-WT-12</strain>
    </source>
</reference>
<evidence type="ECO:0000256" key="6">
    <source>
        <dbReference type="ARBA" id="ARBA00023136"/>
    </source>
</evidence>
<dbReference type="Pfam" id="PF02472">
    <property type="entry name" value="ExbD"/>
    <property type="match status" value="1"/>
</dbReference>
<dbReference type="Gene3D" id="3.30.420.270">
    <property type="match status" value="1"/>
</dbReference>
<dbReference type="RefSeq" id="WP_106053908.1">
    <property type="nucleotide sequence ID" value="NZ_CALXOB010000006.1"/>
</dbReference>
<keyword evidence="5 8" id="KW-1133">Transmembrane helix</keyword>
<evidence type="ECO:0000256" key="1">
    <source>
        <dbReference type="ARBA" id="ARBA00004162"/>
    </source>
</evidence>
<dbReference type="GO" id="GO:0022857">
    <property type="term" value="F:transmembrane transporter activity"/>
    <property type="evidence" value="ECO:0007669"/>
    <property type="project" value="InterPro"/>
</dbReference>
<keyword evidence="6 8" id="KW-0472">Membrane</keyword>
<keyword evidence="10" id="KW-1185">Reference proteome</keyword>
<evidence type="ECO:0000256" key="2">
    <source>
        <dbReference type="ARBA" id="ARBA00005811"/>
    </source>
</evidence>
<comment type="caution">
    <text evidence="9">The sequence shown here is derived from an EMBL/GenBank/DDBJ whole genome shotgun (WGS) entry which is preliminary data.</text>
</comment>
<dbReference type="AlphaFoldDB" id="A0A844FYA5"/>
<keyword evidence="4 7" id="KW-0812">Transmembrane</keyword>